<keyword evidence="1" id="KW-0418">Kinase</keyword>
<dbReference type="EMBL" id="NKQK01000018">
    <property type="protein sequence ID" value="PSS04033.1"/>
    <property type="molecule type" value="Genomic_DNA"/>
</dbReference>
<evidence type="ECO:0000313" key="1">
    <source>
        <dbReference type="EMBL" id="PSS04033.1"/>
    </source>
</evidence>
<dbReference type="InParanoid" id="A0A2R6Q7Z0"/>
<accession>A0A2R6Q7Z0</accession>
<dbReference type="Proteomes" id="UP000241394">
    <property type="component" value="Chromosome LG18"/>
</dbReference>
<organism evidence="1 2">
    <name type="scientific">Actinidia chinensis var. chinensis</name>
    <name type="common">Chinese soft-hair kiwi</name>
    <dbReference type="NCBI Taxonomy" id="1590841"/>
    <lineage>
        <taxon>Eukaryota</taxon>
        <taxon>Viridiplantae</taxon>
        <taxon>Streptophyta</taxon>
        <taxon>Embryophyta</taxon>
        <taxon>Tracheophyta</taxon>
        <taxon>Spermatophyta</taxon>
        <taxon>Magnoliopsida</taxon>
        <taxon>eudicotyledons</taxon>
        <taxon>Gunneridae</taxon>
        <taxon>Pentapetalae</taxon>
        <taxon>asterids</taxon>
        <taxon>Ericales</taxon>
        <taxon>Actinidiaceae</taxon>
        <taxon>Actinidia</taxon>
    </lineage>
</organism>
<dbReference type="OrthoDB" id="1667701at2759"/>
<evidence type="ECO:0000313" key="2">
    <source>
        <dbReference type="Proteomes" id="UP000241394"/>
    </source>
</evidence>
<keyword evidence="1" id="KW-0808">Transferase</keyword>
<keyword evidence="2" id="KW-1185">Reference proteome</keyword>
<proteinExistence type="predicted"/>
<dbReference type="STRING" id="1590841.A0A2R6Q7Z0"/>
<dbReference type="Gramene" id="PSS04033">
    <property type="protein sequence ID" value="PSS04033"/>
    <property type="gene ID" value="CEY00_Acc19871"/>
</dbReference>
<dbReference type="AlphaFoldDB" id="A0A2R6Q7Z0"/>
<name>A0A2R6Q7Z0_ACTCC</name>
<dbReference type="PANTHER" id="PTHR36050:SF1">
    <property type="entry name" value="O-FUCOSYLTRANSFERASE 30"/>
    <property type="match status" value="1"/>
</dbReference>
<dbReference type="GO" id="GO:0016301">
    <property type="term" value="F:kinase activity"/>
    <property type="evidence" value="ECO:0007669"/>
    <property type="project" value="UniProtKB-KW"/>
</dbReference>
<dbReference type="PANTHER" id="PTHR36050">
    <property type="entry name" value="O-FUCOSYLTRANSFERASE 30"/>
    <property type="match status" value="1"/>
</dbReference>
<comment type="caution">
    <text evidence="1">The sequence shown here is derived from an EMBL/GenBank/DDBJ whole genome shotgun (WGS) entry which is preliminary data.</text>
</comment>
<sequence length="120" mass="12936">MTDLPEGNWTGSYLGDLTRDSGSFKLHVLRENDGLVTRTAKKLAAAGNGMKFSYIPESLDGMKKHCCPPLLPNMLLYIEESLCSCASLGFVGTAGSTIAESIELMRKYGVCCGRGSTESY</sequence>
<reference evidence="1 2" key="1">
    <citation type="submission" date="2017-07" db="EMBL/GenBank/DDBJ databases">
        <title>An improved, manually edited Actinidia chinensis var. chinensis (kiwifruit) genome highlights the challenges associated with draft genomes and gene prediction in plants.</title>
        <authorList>
            <person name="Pilkington S."/>
            <person name="Crowhurst R."/>
            <person name="Hilario E."/>
            <person name="Nardozza S."/>
            <person name="Fraser L."/>
            <person name="Peng Y."/>
            <person name="Gunaseelan K."/>
            <person name="Simpson R."/>
            <person name="Tahir J."/>
            <person name="Deroles S."/>
            <person name="Templeton K."/>
            <person name="Luo Z."/>
            <person name="Davy M."/>
            <person name="Cheng C."/>
            <person name="Mcneilage M."/>
            <person name="Scaglione D."/>
            <person name="Liu Y."/>
            <person name="Zhang Q."/>
            <person name="Datson P."/>
            <person name="De Silva N."/>
            <person name="Gardiner S."/>
            <person name="Bassett H."/>
            <person name="Chagne D."/>
            <person name="Mccallum J."/>
            <person name="Dzierzon H."/>
            <person name="Deng C."/>
            <person name="Wang Y.-Y."/>
            <person name="Barron N."/>
            <person name="Manako K."/>
            <person name="Bowen J."/>
            <person name="Foster T."/>
            <person name="Erridge Z."/>
            <person name="Tiffin H."/>
            <person name="Waite C."/>
            <person name="Davies K."/>
            <person name="Grierson E."/>
            <person name="Laing W."/>
            <person name="Kirk R."/>
            <person name="Chen X."/>
            <person name="Wood M."/>
            <person name="Montefiori M."/>
            <person name="Brummell D."/>
            <person name="Schwinn K."/>
            <person name="Catanach A."/>
            <person name="Fullerton C."/>
            <person name="Li D."/>
            <person name="Meiyalaghan S."/>
            <person name="Nieuwenhuizen N."/>
            <person name="Read N."/>
            <person name="Prakash R."/>
            <person name="Hunter D."/>
            <person name="Zhang H."/>
            <person name="Mckenzie M."/>
            <person name="Knabel M."/>
            <person name="Harris A."/>
            <person name="Allan A."/>
            <person name="Chen A."/>
            <person name="Janssen B."/>
            <person name="Plunkett B."/>
            <person name="Dwamena C."/>
            <person name="Voogd C."/>
            <person name="Leif D."/>
            <person name="Lafferty D."/>
            <person name="Souleyre E."/>
            <person name="Varkonyi-Gasic E."/>
            <person name="Gambi F."/>
            <person name="Hanley J."/>
            <person name="Yao J.-L."/>
            <person name="Cheung J."/>
            <person name="David K."/>
            <person name="Warren B."/>
            <person name="Marsh K."/>
            <person name="Snowden K."/>
            <person name="Lin-Wang K."/>
            <person name="Brian L."/>
            <person name="Martinez-Sanchez M."/>
            <person name="Wang M."/>
            <person name="Ileperuma N."/>
            <person name="Macnee N."/>
            <person name="Campin R."/>
            <person name="Mcatee P."/>
            <person name="Drummond R."/>
            <person name="Espley R."/>
            <person name="Ireland H."/>
            <person name="Wu R."/>
            <person name="Atkinson R."/>
            <person name="Karunairetnam S."/>
            <person name="Bulley S."/>
            <person name="Chunkath S."/>
            <person name="Hanley Z."/>
            <person name="Storey R."/>
            <person name="Thrimawithana A."/>
            <person name="Thomson S."/>
            <person name="David C."/>
            <person name="Testolin R."/>
        </authorList>
    </citation>
    <scope>NUCLEOTIDE SEQUENCE [LARGE SCALE GENOMIC DNA]</scope>
    <source>
        <strain evidence="2">cv. Red5</strain>
        <tissue evidence="1">Young leaf</tissue>
    </source>
</reference>
<dbReference type="OMA" id="KNNACEL"/>
<reference evidence="2" key="2">
    <citation type="journal article" date="2018" name="BMC Genomics">
        <title>A manually annotated Actinidia chinensis var. chinensis (kiwifruit) genome highlights the challenges associated with draft genomes and gene prediction in plants.</title>
        <authorList>
            <person name="Pilkington S.M."/>
            <person name="Crowhurst R."/>
            <person name="Hilario E."/>
            <person name="Nardozza S."/>
            <person name="Fraser L."/>
            <person name="Peng Y."/>
            <person name="Gunaseelan K."/>
            <person name="Simpson R."/>
            <person name="Tahir J."/>
            <person name="Deroles S.C."/>
            <person name="Templeton K."/>
            <person name="Luo Z."/>
            <person name="Davy M."/>
            <person name="Cheng C."/>
            <person name="McNeilage M."/>
            <person name="Scaglione D."/>
            <person name="Liu Y."/>
            <person name="Zhang Q."/>
            <person name="Datson P."/>
            <person name="De Silva N."/>
            <person name="Gardiner S.E."/>
            <person name="Bassett H."/>
            <person name="Chagne D."/>
            <person name="McCallum J."/>
            <person name="Dzierzon H."/>
            <person name="Deng C."/>
            <person name="Wang Y.Y."/>
            <person name="Barron L."/>
            <person name="Manako K."/>
            <person name="Bowen J."/>
            <person name="Foster T.M."/>
            <person name="Erridge Z.A."/>
            <person name="Tiffin H."/>
            <person name="Waite C.N."/>
            <person name="Davies K.M."/>
            <person name="Grierson E.P."/>
            <person name="Laing W.A."/>
            <person name="Kirk R."/>
            <person name="Chen X."/>
            <person name="Wood M."/>
            <person name="Montefiori M."/>
            <person name="Brummell D.A."/>
            <person name="Schwinn K.E."/>
            <person name="Catanach A."/>
            <person name="Fullerton C."/>
            <person name="Li D."/>
            <person name="Meiyalaghan S."/>
            <person name="Nieuwenhuizen N."/>
            <person name="Read N."/>
            <person name="Prakash R."/>
            <person name="Hunter D."/>
            <person name="Zhang H."/>
            <person name="McKenzie M."/>
            <person name="Knabel M."/>
            <person name="Harris A."/>
            <person name="Allan A.C."/>
            <person name="Gleave A."/>
            <person name="Chen A."/>
            <person name="Janssen B.J."/>
            <person name="Plunkett B."/>
            <person name="Ampomah-Dwamena C."/>
            <person name="Voogd C."/>
            <person name="Leif D."/>
            <person name="Lafferty D."/>
            <person name="Souleyre E.J.F."/>
            <person name="Varkonyi-Gasic E."/>
            <person name="Gambi F."/>
            <person name="Hanley J."/>
            <person name="Yao J.L."/>
            <person name="Cheung J."/>
            <person name="David K.M."/>
            <person name="Warren B."/>
            <person name="Marsh K."/>
            <person name="Snowden K.C."/>
            <person name="Lin-Wang K."/>
            <person name="Brian L."/>
            <person name="Martinez-Sanchez M."/>
            <person name="Wang M."/>
            <person name="Ileperuma N."/>
            <person name="Macnee N."/>
            <person name="Campin R."/>
            <person name="McAtee P."/>
            <person name="Drummond R.S.M."/>
            <person name="Espley R.V."/>
            <person name="Ireland H.S."/>
            <person name="Wu R."/>
            <person name="Atkinson R.G."/>
            <person name="Karunairetnam S."/>
            <person name="Bulley S."/>
            <person name="Chunkath S."/>
            <person name="Hanley Z."/>
            <person name="Storey R."/>
            <person name="Thrimawithana A.H."/>
            <person name="Thomson S."/>
            <person name="David C."/>
            <person name="Testolin R."/>
            <person name="Huang H."/>
            <person name="Hellens R.P."/>
            <person name="Schaffer R.J."/>
        </authorList>
    </citation>
    <scope>NUCLEOTIDE SEQUENCE [LARGE SCALE GENOMIC DNA]</scope>
    <source>
        <strain evidence="2">cv. Red5</strain>
    </source>
</reference>
<gene>
    <name evidence="1" type="ORF">CEY00_Acc19871</name>
</gene>
<protein>
    <submittedName>
        <fullName evidence="1">Serine/threonine-protein kinase PAK 3 like</fullName>
    </submittedName>
</protein>